<dbReference type="Pfam" id="PF00665">
    <property type="entry name" value="rve"/>
    <property type="match status" value="1"/>
</dbReference>
<reference evidence="4" key="2">
    <citation type="submission" date="2000-03" db="EMBL/GenBank/DDBJ databases">
        <title>Arabidopsis thaliana chromosome 1 BAC T4M14 genomic sequence.</title>
        <authorList>
            <person name="Town C.D."/>
            <person name="Haas B.J."/>
            <person name="Wu D."/>
            <person name="Maiti R."/>
            <person name="Hannick L.I."/>
            <person name="Chan A.P."/>
            <person name="Tallon L.J."/>
            <person name="Rooney T."/>
            <person name="Utterback T.R."/>
            <person name="VanAken S.E."/>
            <person name="Feldblyum T.V."/>
            <person name="White O."/>
            <person name="Fraser C.M."/>
        </authorList>
    </citation>
    <scope>NUCLEOTIDE SEQUENCE</scope>
</reference>
<proteinExistence type="predicted"/>
<dbReference type="InterPro" id="IPR057670">
    <property type="entry name" value="SH3_retrovirus"/>
</dbReference>
<dbReference type="Gene3D" id="3.30.420.10">
    <property type="entry name" value="Ribonuclease H-like superfamily/Ribonuclease H"/>
    <property type="match status" value="1"/>
</dbReference>
<dbReference type="Pfam" id="PF22936">
    <property type="entry name" value="Pol_BBD"/>
    <property type="match status" value="1"/>
</dbReference>
<feature type="region of interest" description="Disordered" evidence="2">
    <location>
        <begin position="772"/>
        <end position="927"/>
    </location>
</feature>
<dbReference type="PANTHER" id="PTHR11439:SF489">
    <property type="entry name" value="RNA-DIRECTED DNA POLYMERASE"/>
    <property type="match status" value="1"/>
</dbReference>
<dbReference type="EMBL" id="AC027036">
    <property type="protein sequence ID" value="AAK62793.1"/>
    <property type="molecule type" value="Genomic_DNA"/>
</dbReference>
<dbReference type="InterPro" id="IPR013103">
    <property type="entry name" value="RVT_2"/>
</dbReference>
<dbReference type="InterPro" id="IPR001584">
    <property type="entry name" value="Integrase_cat-core"/>
</dbReference>
<organism evidence="4">
    <name type="scientific">Arabidopsis thaliana</name>
    <name type="common">Mouse-ear cress</name>
    <dbReference type="NCBI Taxonomy" id="3702"/>
    <lineage>
        <taxon>Eukaryota</taxon>
        <taxon>Viridiplantae</taxon>
        <taxon>Streptophyta</taxon>
        <taxon>Embryophyta</taxon>
        <taxon>Tracheophyta</taxon>
        <taxon>Spermatophyta</taxon>
        <taxon>Magnoliopsida</taxon>
        <taxon>eudicotyledons</taxon>
        <taxon>Gunneridae</taxon>
        <taxon>Pentapetalae</taxon>
        <taxon>rosids</taxon>
        <taxon>malvids</taxon>
        <taxon>Brassicales</taxon>
        <taxon>Brassicaceae</taxon>
        <taxon>Camelineae</taxon>
        <taxon>Arabidopsis</taxon>
    </lineage>
</organism>
<reference evidence="5" key="5">
    <citation type="submission" date="2010-12" db="EMBL/GenBank/DDBJ databases">
        <title>Genomic localization of AtRE1, a copia-type retrotransposon, in natural variants of Arabidopsis thaliana.</title>
        <authorList>
            <person name="Yamada M."/>
            <person name="Akaoka M."/>
            <person name="Kato A."/>
        </authorList>
    </citation>
    <scope>NUCLEOTIDE SEQUENCE</scope>
</reference>
<dbReference type="Pfam" id="PF25597">
    <property type="entry name" value="SH3_retrovirus"/>
    <property type="match status" value="1"/>
</dbReference>
<reference evidence="4" key="4">
    <citation type="submission" date="2001-06" db="EMBL/GenBank/DDBJ databases">
        <authorList>
            <person name="Town C.D."/>
            <person name="Kaul S."/>
        </authorList>
    </citation>
    <scope>NUCLEOTIDE SEQUENCE</scope>
</reference>
<feature type="domain" description="Integrase catalytic" evidence="3">
    <location>
        <begin position="519"/>
        <end position="682"/>
    </location>
</feature>
<reference evidence="4" key="3">
    <citation type="submission" date="2000-03" db="EMBL/GenBank/DDBJ databases">
        <authorList>
            <person name="Lin X."/>
            <person name="Kaul S."/>
        </authorList>
    </citation>
    <scope>NUCLEOTIDE SEQUENCE</scope>
</reference>
<reference key="1">
    <citation type="journal article" date="2000" name="Nature">
        <title>Sequence and analysis of chromosome 1 of the plant Arabidopsis thaliana.</title>
        <authorList>
            <person name="Theologis A."/>
            <person name="Ecker J.R."/>
            <person name="Palm C.J."/>
            <person name="Federspiel N.A."/>
            <person name="Kaul S."/>
            <person name="White O."/>
            <person name="Alonso J."/>
            <person name="Altafi H."/>
            <person name="Araujo R."/>
            <person name="Bowman C.L."/>
            <person name="Brooks S.Y."/>
            <person name="Buehler E."/>
            <person name="Chan A."/>
            <person name="Chao Q."/>
            <person name="Chen H."/>
            <person name="Cheuk R.F."/>
            <person name="Chin C.W."/>
            <person name="Chung M.K."/>
            <person name="Conn L."/>
            <person name="Conway A.B."/>
            <person name="Conway A.R."/>
            <person name="Creasy T.H."/>
            <person name="Dewar K."/>
            <person name="Dunn P."/>
            <person name="Etgu P."/>
            <person name="Feldblyum T.V."/>
            <person name="Feng J."/>
            <person name="Fong B."/>
            <person name="Fujii C.Y."/>
            <person name="Gill J.E."/>
            <person name="Goldsmith A.D."/>
            <person name="Haas B."/>
            <person name="Hansen N.F."/>
            <person name="Hughes B."/>
            <person name="Huizar L."/>
            <person name="Hunter J.L."/>
            <person name="Jenkins J."/>
            <person name="Johnson-Hopson C."/>
            <person name="Khan S."/>
            <person name="Khaykin E."/>
            <person name="Kim C.J."/>
            <person name="Koo H.L."/>
            <person name="Kremenetskaia I."/>
            <person name="Kurtz D.B."/>
            <person name="Kwan A."/>
            <person name="Lam B."/>
            <person name="Langin-Hooper S."/>
            <person name="Lee A."/>
            <person name="Lee J.M."/>
            <person name="Lenz C.A."/>
            <person name="Li J.H."/>
            <person name="Li Y."/>
            <person name="Lin X."/>
            <person name="Liu S.X."/>
            <person name="Liu Z.A."/>
            <person name="Luros J.S."/>
            <person name="Maiti R."/>
            <person name="Marziali A."/>
            <person name="Militscher J."/>
            <person name="Miranda M."/>
            <person name="Nguyen M."/>
            <person name="Nierman W.C."/>
            <person name="Osborne B.I."/>
            <person name="Pai G."/>
            <person name="Peterson J."/>
            <person name="Pham P.K."/>
            <person name="Rizzo M."/>
            <person name="Rooney T."/>
            <person name="Rowley D."/>
            <person name="Sakano H."/>
            <person name="Salzberg S.L."/>
            <person name="Schwartz J.R."/>
            <person name="Shinn P."/>
            <person name="Southwick A.M."/>
            <person name="Sun H."/>
            <person name="Tallon L.J."/>
            <person name="Tambunga G."/>
            <person name="Toriumi M.J."/>
            <person name="Town C.D."/>
            <person name="Utterback T."/>
            <person name="Van Aken S."/>
            <person name="Vaysberg M."/>
            <person name="Vysotskaia V.S."/>
            <person name="Walker M."/>
            <person name="Wu D."/>
            <person name="Yu G."/>
            <person name="Fraser C.M."/>
            <person name="Venter J.C."/>
            <person name="Davis R.W."/>
        </authorList>
    </citation>
    <scope>NUCLEOTIDE SEQUENCE [LARGE SCALE GENOMIC DNA]</scope>
    <source>
        <strain>cv. Columbia</strain>
    </source>
</reference>
<dbReference type="MEROPS" id="A11.004"/>
<dbReference type="PROSITE" id="PS50994">
    <property type="entry name" value="INTEGRASE"/>
    <property type="match status" value="1"/>
</dbReference>
<dbReference type="EMBL" id="AB605838">
    <property type="protein sequence ID" value="BAK41510.1"/>
    <property type="molecule type" value="Genomic_DNA"/>
</dbReference>
<dbReference type="PANTHER" id="PTHR11439">
    <property type="entry name" value="GAG-POL-RELATED RETROTRANSPOSON"/>
    <property type="match status" value="1"/>
</dbReference>
<dbReference type="GO" id="GO:0015074">
    <property type="term" value="P:DNA integration"/>
    <property type="evidence" value="ECO:0007669"/>
    <property type="project" value="InterPro"/>
</dbReference>
<dbReference type="Pfam" id="PF13976">
    <property type="entry name" value="gag_pre-integrs"/>
    <property type="match status" value="1"/>
</dbReference>
<name>Q94HW7_ARATH</name>
<sequence>MAAHAEELVLNNTSILNVNMSNVTKLTSTNYLMWSRQVHALFDGYELAGFLDGSTTMPPATIGTDAAPRVNPDYTRWKRQDKLIYSAVLGAISMSVQPAVSRATTAAQIWETLRKIYANPSYGHVTQLRTQLKQWTKGTKTIDDYMQGLVTRFDQLALLGKPMDHDEQVERVLENLPEEYKPVIDQIAAKDTPPTLTEIHERLLNHESKILAVSSATVIPITANAVSHRNTTTTNNNNNGNRNNRYDNRNNNNNSKPWQQSSTNFHPNNNQSKPYLGKCQICGVQGHSAKRCSQLQHFLSSVNSQQPPSPFTPWQPRANLALGSPYSSNNWLLDSGATHHITSDFNNLSLHQPYTGGDDVMVADGSTIPISHTGSTSLSTKSRPLNLHNILYVPNIHKNLISVYRLCNANGVSVEFFPASFQVKDLNTGVPLLQGKTKDELYEWPIASSQPVSLFASPSSKATHSSWHARLGHPAPSILNSVISNYSLSVLNPSHKFLSCSDCLINKSNKVPFSQSTINSTRPLEYIYSDVWSSPILSHDNYRYYVIFVDHFTRYTWLYPLKQKSQVKETFITFKNLLENRFQTRIGTFYSDNGGEFVALWEYFSQHGISHLTSPPHTPEHNGLSERKHRHIVETGLTLLSHASIPKTYWPYAFAVAVYLINRLPTPLLQLESPFQKLFGTSPNYDKLRVFGCACYPWLRPYNQHKLDDKSRQCVFLGYSLTQSAYLCLHLQTSRLYISRHVRFDENCFPFSNYLATLSPVQEQRRESSCVWSPHTTLPTRTPVLPAPSCSDPHHAATPPSSPSAPFRNSQVSSSNLDSSFSSSFPSSPEPTAPRQNGPQPTTQPTQTQTQTHSSQNTSQNNPTNESPSQLAQSLSTPAQSSSSSPSPTTSASSSSTSPTPPSILIHPPPPLAQIVNNNNQAPLNTHSMGTRAKAGIIKPNPKYSLAVSLAAESEPRTAIQALKDERWRNAMGSEINAQIGNHTWDLVPPPPSHVTIVGCRWIFTKKYNSDGSLNRYKARFVAKGYNQRPGLDYAETFSPVIKSTSIRIVLGVAVDRSWPIRQLDVNNAFLQGTLTDDVYMSQPPGFIDKDRPNYVCKLRKALYGLKQAPRAWYVELRNYLLTIGFVNSVSDTSLFVLQRGKSIVYMLVYVDDILITGNDPTLLHNTLDNLSQRFSVKDHEELHYFLGIEAKRVPTGLHLSQRRYILDLLARTNMITAKPVTTPMAPSPKLSLYSGTKLTDPTEYRGIVGSLQYLAFTRPDISYAVNRLSQFMHMPTEEHLQALKRILRYLAGTPNHGIFLKKGNTLSLHAYSDADWAGDKDDYVSTNGYIVYLGHHPISWSSKKQKGVVRSSTEAEYRSVANTSSEMQWICSLLTELGIRLTRPPVIYCDNVGATYLCANPVFHSRMKHIAIDYHFIRNQVQSGALRVVHVSTHDQLADTLTKPLSRTAFQNFASKIGVTRVPPS</sequence>
<feature type="compositionally biased region" description="Polar residues" evidence="2">
    <location>
        <begin position="915"/>
        <end position="927"/>
    </location>
</feature>
<feature type="compositionally biased region" description="Low complexity" evidence="2">
    <location>
        <begin position="229"/>
        <end position="254"/>
    </location>
</feature>
<dbReference type="SUPFAM" id="SSF53098">
    <property type="entry name" value="Ribonuclease H-like"/>
    <property type="match status" value="1"/>
</dbReference>
<keyword evidence="1" id="KW-0645">Protease</keyword>
<accession>Q94HW7</accession>
<feature type="compositionally biased region" description="Low complexity" evidence="2">
    <location>
        <begin position="796"/>
        <end position="827"/>
    </location>
</feature>
<dbReference type="InterPro" id="IPR043502">
    <property type="entry name" value="DNA/RNA_pol_sf"/>
</dbReference>
<evidence type="ECO:0000313" key="4">
    <source>
        <dbReference type="EMBL" id="AAK62793.1"/>
    </source>
</evidence>
<dbReference type="Pfam" id="PF07727">
    <property type="entry name" value="RVT_2"/>
    <property type="match status" value="1"/>
</dbReference>
<gene>
    <name evidence="4" type="primary">T4M14.20</name>
</gene>
<dbReference type="SUPFAM" id="SSF56672">
    <property type="entry name" value="DNA/RNA polymerases"/>
    <property type="match status" value="1"/>
</dbReference>
<dbReference type="InterPro" id="IPR025724">
    <property type="entry name" value="GAG-pre-integrase_dom"/>
</dbReference>
<feature type="compositionally biased region" description="Pro residues" evidence="2">
    <location>
        <begin position="899"/>
        <end position="912"/>
    </location>
</feature>
<dbReference type="GO" id="GO:0003676">
    <property type="term" value="F:nucleic acid binding"/>
    <property type="evidence" value="ECO:0007669"/>
    <property type="project" value="InterPro"/>
</dbReference>
<evidence type="ECO:0000313" key="5">
    <source>
        <dbReference type="EMBL" id="BAK41510.1"/>
    </source>
</evidence>
<dbReference type="GO" id="GO:0004190">
    <property type="term" value="F:aspartic-type endopeptidase activity"/>
    <property type="evidence" value="ECO:0007669"/>
    <property type="project" value="UniProtKB-KW"/>
</dbReference>
<dbReference type="InterPro" id="IPR036397">
    <property type="entry name" value="RNaseH_sf"/>
</dbReference>
<evidence type="ECO:0000256" key="1">
    <source>
        <dbReference type="ARBA" id="ARBA00022750"/>
    </source>
</evidence>
<dbReference type="CDD" id="cd09272">
    <property type="entry name" value="RNase_HI_RT_Ty1"/>
    <property type="match status" value="1"/>
</dbReference>
<keyword evidence="1" id="KW-0378">Hydrolase</keyword>
<dbReference type="InterPro" id="IPR012337">
    <property type="entry name" value="RNaseH-like_sf"/>
</dbReference>
<evidence type="ECO:0000259" key="3">
    <source>
        <dbReference type="PROSITE" id="PS50994"/>
    </source>
</evidence>
<feature type="compositionally biased region" description="Low complexity" evidence="2">
    <location>
        <begin position="836"/>
        <end position="898"/>
    </location>
</feature>
<keyword evidence="1" id="KW-0064">Aspartyl protease</keyword>
<protein>
    <submittedName>
        <fullName evidence="4 5">Polyprotein</fullName>
    </submittedName>
</protein>
<evidence type="ECO:0000256" key="2">
    <source>
        <dbReference type="SAM" id="MobiDB-lite"/>
    </source>
</evidence>
<dbReference type="InterPro" id="IPR054722">
    <property type="entry name" value="PolX-like_BBD"/>
</dbReference>
<dbReference type="Pfam" id="PF14223">
    <property type="entry name" value="Retrotran_gag_2"/>
    <property type="match status" value="1"/>
</dbReference>
<feature type="region of interest" description="Disordered" evidence="2">
    <location>
        <begin position="227"/>
        <end position="270"/>
    </location>
</feature>
<feature type="compositionally biased region" description="Polar residues" evidence="2">
    <location>
        <begin position="255"/>
        <end position="270"/>
    </location>
</feature>